<dbReference type="EMBL" id="BOPH01000088">
    <property type="protein sequence ID" value="GIJ71536.1"/>
    <property type="molecule type" value="Genomic_DNA"/>
</dbReference>
<gene>
    <name evidence="1" type="ORF">Voc01_064530</name>
</gene>
<dbReference type="AlphaFoldDB" id="A0A8J3ZXP0"/>
<name>A0A8J3ZXP0_9ACTN</name>
<reference evidence="1" key="1">
    <citation type="submission" date="2021-01" db="EMBL/GenBank/DDBJ databases">
        <title>Whole genome shotgun sequence of Virgisporangium ochraceum NBRC 16418.</title>
        <authorList>
            <person name="Komaki H."/>
            <person name="Tamura T."/>
        </authorList>
    </citation>
    <scope>NUCLEOTIDE SEQUENCE</scope>
    <source>
        <strain evidence="1">NBRC 16418</strain>
    </source>
</reference>
<sequence length="143" mass="14495">MPTIRELLNRFRPAGTPGAAAGAAVPADRAAELAAELAPVFVALAPATAKAAEIRSAAVSRAEARRADAAATAARILADARRSVDVERAAGFSEARDGVAEAATALAIEGRQAADATAELVRQRLPGCVERVVGSALDEAGVR</sequence>
<organism evidence="1 2">
    <name type="scientific">Virgisporangium ochraceum</name>
    <dbReference type="NCBI Taxonomy" id="65505"/>
    <lineage>
        <taxon>Bacteria</taxon>
        <taxon>Bacillati</taxon>
        <taxon>Actinomycetota</taxon>
        <taxon>Actinomycetes</taxon>
        <taxon>Micromonosporales</taxon>
        <taxon>Micromonosporaceae</taxon>
        <taxon>Virgisporangium</taxon>
    </lineage>
</organism>
<dbReference type="RefSeq" id="WP_203931397.1">
    <property type="nucleotide sequence ID" value="NZ_BOPH01000088.1"/>
</dbReference>
<protein>
    <submittedName>
        <fullName evidence="1">Uncharacterized protein</fullName>
    </submittedName>
</protein>
<accession>A0A8J3ZXP0</accession>
<proteinExistence type="predicted"/>
<comment type="caution">
    <text evidence="1">The sequence shown here is derived from an EMBL/GenBank/DDBJ whole genome shotgun (WGS) entry which is preliminary data.</text>
</comment>
<keyword evidence="2" id="KW-1185">Reference proteome</keyword>
<evidence type="ECO:0000313" key="2">
    <source>
        <dbReference type="Proteomes" id="UP000635606"/>
    </source>
</evidence>
<dbReference type="Proteomes" id="UP000635606">
    <property type="component" value="Unassembled WGS sequence"/>
</dbReference>
<evidence type="ECO:0000313" key="1">
    <source>
        <dbReference type="EMBL" id="GIJ71536.1"/>
    </source>
</evidence>